<dbReference type="PROSITE" id="PS50940">
    <property type="entry name" value="CHIT_BIND_II"/>
    <property type="match status" value="3"/>
</dbReference>
<dbReference type="Pfam" id="PF01607">
    <property type="entry name" value="CBM_14"/>
    <property type="match status" value="2"/>
</dbReference>
<dbReference type="InterPro" id="IPR002557">
    <property type="entry name" value="Chitin-bd_dom"/>
</dbReference>
<evidence type="ECO:0000313" key="9">
    <source>
        <dbReference type="Proteomes" id="UP000502823"/>
    </source>
</evidence>
<dbReference type="SUPFAM" id="SSF57625">
    <property type="entry name" value="Invertebrate chitin-binding proteins"/>
    <property type="match status" value="3"/>
</dbReference>
<dbReference type="PANTHER" id="PTHR23301:SF0">
    <property type="entry name" value="CHITIN-BINDING TYPE-2 DOMAIN-CONTAINING PROTEIN-RELATED"/>
    <property type="match status" value="1"/>
</dbReference>
<dbReference type="GO" id="GO:0008061">
    <property type="term" value="F:chitin binding"/>
    <property type="evidence" value="ECO:0007669"/>
    <property type="project" value="UniProtKB-KW"/>
</dbReference>
<dbReference type="GO" id="GO:0005576">
    <property type="term" value="C:extracellular region"/>
    <property type="evidence" value="ECO:0007669"/>
    <property type="project" value="InterPro"/>
</dbReference>
<dbReference type="SMART" id="SM00494">
    <property type="entry name" value="ChtBD2"/>
    <property type="match status" value="3"/>
</dbReference>
<protein>
    <recommendedName>
        <fullName evidence="7">Chitin-binding type-2 domain-containing protein</fullName>
    </recommendedName>
</protein>
<dbReference type="InParanoid" id="A0A6L2PV63"/>
<evidence type="ECO:0000259" key="7">
    <source>
        <dbReference type="PROSITE" id="PS50940"/>
    </source>
</evidence>
<keyword evidence="4" id="KW-1015">Disulfide bond</keyword>
<dbReference type="FunCoup" id="A0A6L2PV63">
    <property type="interactions" value="4"/>
</dbReference>
<feature type="domain" description="Chitin-binding type-2" evidence="7">
    <location>
        <begin position="28"/>
        <end position="88"/>
    </location>
</feature>
<evidence type="ECO:0000256" key="3">
    <source>
        <dbReference type="ARBA" id="ARBA00022737"/>
    </source>
</evidence>
<feature type="signal peptide" evidence="6">
    <location>
        <begin position="1"/>
        <end position="21"/>
    </location>
</feature>
<keyword evidence="5" id="KW-0325">Glycoprotein</keyword>
<keyword evidence="9" id="KW-1185">Reference proteome</keyword>
<dbReference type="OrthoDB" id="6020543at2759"/>
<sequence length="216" mass="23985">MTPLSVAGALVFALLLPALRTASEQAPAVTCPVSEPALIPHQFECSFAFLCNRNETTPDLLLRCPDRMHYSQRSPRRCEPPEGTPCSPLITTVKLPSSSSPPVCPDSALSYVYLLQNPANCSQFFRCYQGEAQVYECPSYWYFDPVYEVCTPARKPQCPATNDEPIYLPHPTICSAFYSCNWGTAVLVPCPEGLFFNTVSKVCDFPENVDCNRCHI</sequence>
<name>A0A6L2PV63_COPFO</name>
<dbReference type="AlphaFoldDB" id="A0A6L2PV63"/>
<dbReference type="Proteomes" id="UP000502823">
    <property type="component" value="Unassembled WGS sequence"/>
</dbReference>
<dbReference type="PANTHER" id="PTHR23301">
    <property type="entry name" value="CHITIN BINDING PERITROPHIN-A"/>
    <property type="match status" value="1"/>
</dbReference>
<dbReference type="EMBL" id="BLKM01000601">
    <property type="protein sequence ID" value="GFG36084.1"/>
    <property type="molecule type" value="Genomic_DNA"/>
</dbReference>
<keyword evidence="3" id="KW-0677">Repeat</keyword>
<reference evidence="9" key="1">
    <citation type="submission" date="2020-01" db="EMBL/GenBank/DDBJ databases">
        <title>Draft genome sequence of the Termite Coptotermes fromosanus.</title>
        <authorList>
            <person name="Itakura S."/>
            <person name="Yosikawa Y."/>
            <person name="Umezawa K."/>
        </authorList>
    </citation>
    <scope>NUCLEOTIDE SEQUENCE [LARGE SCALE GENOMIC DNA]</scope>
</reference>
<feature type="chain" id="PRO_5027038388" description="Chitin-binding type-2 domain-containing protein" evidence="6">
    <location>
        <begin position="22"/>
        <end position="216"/>
    </location>
</feature>
<feature type="domain" description="Chitin-binding type-2" evidence="7">
    <location>
        <begin position="155"/>
        <end position="213"/>
    </location>
</feature>
<evidence type="ECO:0000256" key="6">
    <source>
        <dbReference type="SAM" id="SignalP"/>
    </source>
</evidence>
<evidence type="ECO:0000256" key="5">
    <source>
        <dbReference type="ARBA" id="ARBA00023180"/>
    </source>
</evidence>
<evidence type="ECO:0000313" key="8">
    <source>
        <dbReference type="EMBL" id="GFG36084.1"/>
    </source>
</evidence>
<evidence type="ECO:0000256" key="4">
    <source>
        <dbReference type="ARBA" id="ARBA00023157"/>
    </source>
</evidence>
<feature type="domain" description="Chitin-binding type-2" evidence="7">
    <location>
        <begin position="101"/>
        <end position="150"/>
    </location>
</feature>
<evidence type="ECO:0000256" key="2">
    <source>
        <dbReference type="ARBA" id="ARBA00022729"/>
    </source>
</evidence>
<proteinExistence type="predicted"/>
<dbReference type="Gene3D" id="2.170.140.10">
    <property type="entry name" value="Chitin binding domain"/>
    <property type="match status" value="2"/>
</dbReference>
<comment type="caution">
    <text evidence="8">The sequence shown here is derived from an EMBL/GenBank/DDBJ whole genome shotgun (WGS) entry which is preliminary data.</text>
</comment>
<organism evidence="8 9">
    <name type="scientific">Coptotermes formosanus</name>
    <name type="common">Formosan subterranean termite</name>
    <dbReference type="NCBI Taxonomy" id="36987"/>
    <lineage>
        <taxon>Eukaryota</taxon>
        <taxon>Metazoa</taxon>
        <taxon>Ecdysozoa</taxon>
        <taxon>Arthropoda</taxon>
        <taxon>Hexapoda</taxon>
        <taxon>Insecta</taxon>
        <taxon>Pterygota</taxon>
        <taxon>Neoptera</taxon>
        <taxon>Polyneoptera</taxon>
        <taxon>Dictyoptera</taxon>
        <taxon>Blattodea</taxon>
        <taxon>Blattoidea</taxon>
        <taxon>Termitoidae</taxon>
        <taxon>Rhinotermitidae</taxon>
        <taxon>Coptotermes</taxon>
    </lineage>
</organism>
<evidence type="ECO:0000256" key="1">
    <source>
        <dbReference type="ARBA" id="ARBA00022669"/>
    </source>
</evidence>
<dbReference type="InterPro" id="IPR036508">
    <property type="entry name" value="Chitin-bd_dom_sf"/>
</dbReference>
<dbReference type="InterPro" id="IPR051940">
    <property type="entry name" value="Chitin_bind-dev_reg"/>
</dbReference>
<keyword evidence="2 6" id="KW-0732">Signal</keyword>
<gene>
    <name evidence="8" type="ORF">Cfor_03659</name>
</gene>
<accession>A0A6L2PV63</accession>
<keyword evidence="1" id="KW-0147">Chitin-binding</keyword>